<dbReference type="NCBIfam" id="TIGR02385">
    <property type="entry name" value="RelE_StbE"/>
    <property type="match status" value="1"/>
</dbReference>
<dbReference type="Gene3D" id="3.30.2310.20">
    <property type="entry name" value="RelE-like"/>
    <property type="match status" value="1"/>
</dbReference>
<evidence type="ECO:0000256" key="1">
    <source>
        <dbReference type="ARBA" id="ARBA00022649"/>
    </source>
</evidence>
<keyword evidence="1" id="KW-1277">Toxin-antitoxin system</keyword>
<dbReference type="Pfam" id="PF15738">
    <property type="entry name" value="YafQ_toxin"/>
    <property type="match status" value="1"/>
</dbReference>
<organism evidence="2 3">
    <name type="scientific">Candidatus Yonathbacteria bacterium RIFCSPHIGHO2_02_FULL_44_14</name>
    <dbReference type="NCBI Taxonomy" id="1802724"/>
    <lineage>
        <taxon>Bacteria</taxon>
        <taxon>Candidatus Yonathiibacteriota</taxon>
    </lineage>
</organism>
<reference evidence="2 3" key="1">
    <citation type="journal article" date="2016" name="Nat. Commun.">
        <title>Thousands of microbial genomes shed light on interconnected biogeochemical processes in an aquifer system.</title>
        <authorList>
            <person name="Anantharaman K."/>
            <person name="Brown C.T."/>
            <person name="Hug L.A."/>
            <person name="Sharon I."/>
            <person name="Castelle C.J."/>
            <person name="Probst A.J."/>
            <person name="Thomas B.C."/>
            <person name="Singh A."/>
            <person name="Wilkins M.J."/>
            <person name="Karaoz U."/>
            <person name="Brodie E.L."/>
            <person name="Williams K.H."/>
            <person name="Hubbard S.S."/>
            <person name="Banfield J.F."/>
        </authorList>
    </citation>
    <scope>NUCLEOTIDE SEQUENCE [LARGE SCALE GENOMIC DNA]</scope>
</reference>
<name>A0A1G2S7B1_9BACT</name>
<sequence>MVTYHRNFKKMLRKLPVVVQGKFYKCLAVFLKNPHHVILGNHSLSGEWSACRSINITGDIRAVYKERDNEVIQFVAIGSHSELYS</sequence>
<accession>A0A1G2S7B1</accession>
<dbReference type="SUPFAM" id="SSF143011">
    <property type="entry name" value="RelE-like"/>
    <property type="match status" value="1"/>
</dbReference>
<dbReference type="EMBL" id="MHUT01000012">
    <property type="protein sequence ID" value="OHA80980.1"/>
    <property type="molecule type" value="Genomic_DNA"/>
</dbReference>
<evidence type="ECO:0008006" key="4">
    <source>
        <dbReference type="Google" id="ProtNLM"/>
    </source>
</evidence>
<proteinExistence type="predicted"/>
<protein>
    <recommendedName>
        <fullName evidence="4">Type II toxin-antitoxin system mRNA interferase toxin, RelE/StbE family</fullName>
    </recommendedName>
</protein>
<comment type="caution">
    <text evidence="2">The sequence shown here is derived from an EMBL/GenBank/DDBJ whole genome shotgun (WGS) entry which is preliminary data.</text>
</comment>
<dbReference type="AlphaFoldDB" id="A0A1G2S7B1"/>
<dbReference type="InterPro" id="IPR035093">
    <property type="entry name" value="RelE/ParE_toxin_dom_sf"/>
</dbReference>
<dbReference type="Proteomes" id="UP000179118">
    <property type="component" value="Unassembled WGS sequence"/>
</dbReference>
<gene>
    <name evidence="2" type="ORF">A3D51_03085</name>
</gene>
<evidence type="ECO:0000313" key="3">
    <source>
        <dbReference type="Proteomes" id="UP000179118"/>
    </source>
</evidence>
<dbReference type="InterPro" id="IPR004386">
    <property type="entry name" value="Toxin_YafQ-like"/>
</dbReference>
<dbReference type="InterPro" id="IPR007712">
    <property type="entry name" value="RelE/ParE_toxin"/>
</dbReference>
<evidence type="ECO:0000313" key="2">
    <source>
        <dbReference type="EMBL" id="OHA80980.1"/>
    </source>
</evidence>